<dbReference type="InterPro" id="IPR036812">
    <property type="entry name" value="NAD(P)_OxRdtase_dom_sf"/>
</dbReference>
<sequence>MSSFDRRTFLGTSAGVAAGLAAHSVGRGEEPSPPAKLAPGEIPPPPKVTLGDTGVTLSRLGQGTGVFGSNRQSNQTRMGFEKLVSLFHHAYERGIRFYDLADLYGTHIYFREALRTIPRDEVGILTKIWWRYDGPQNKTLAEHREQITKTTVERFRHELATDYLDIVLLHCMQKANWPEEMARYMDELNEEKAKGRIKALGVSCHDFGALKTAAAEPWVDVILARINPKGVKMDATPEEIIEVLRGAKAAGKSVIGMKIFGEGQLTNQREECIRYAQQHDFMDAMTIGFEAPQQIDEVLQLMARYPMKQA</sequence>
<dbReference type="InterPro" id="IPR023210">
    <property type="entry name" value="NADP_OxRdtase_dom"/>
</dbReference>
<accession>A0A518ALY3</accession>
<dbReference type="PANTHER" id="PTHR43312">
    <property type="entry name" value="D-THREO-ALDOSE 1-DEHYDROGENASE"/>
    <property type="match status" value="1"/>
</dbReference>
<dbReference type="EMBL" id="CP036278">
    <property type="protein sequence ID" value="QDU55727.1"/>
    <property type="molecule type" value="Genomic_DNA"/>
</dbReference>
<organism evidence="3 4">
    <name type="scientific">Aeoliella mucimassa</name>
    <dbReference type="NCBI Taxonomy" id="2527972"/>
    <lineage>
        <taxon>Bacteria</taxon>
        <taxon>Pseudomonadati</taxon>
        <taxon>Planctomycetota</taxon>
        <taxon>Planctomycetia</taxon>
        <taxon>Pirellulales</taxon>
        <taxon>Lacipirellulaceae</taxon>
        <taxon>Aeoliella</taxon>
    </lineage>
</organism>
<dbReference type="PRINTS" id="PR00069">
    <property type="entry name" value="ALDKETRDTASE"/>
</dbReference>
<dbReference type="Gene3D" id="3.20.20.100">
    <property type="entry name" value="NADP-dependent oxidoreductase domain"/>
    <property type="match status" value="1"/>
</dbReference>
<dbReference type="CDD" id="cd19100">
    <property type="entry name" value="AKR_unchar"/>
    <property type="match status" value="1"/>
</dbReference>
<dbReference type="Proteomes" id="UP000315750">
    <property type="component" value="Chromosome"/>
</dbReference>
<dbReference type="KEGG" id="amuc:Pan181_19210"/>
<dbReference type="GO" id="GO:0016491">
    <property type="term" value="F:oxidoreductase activity"/>
    <property type="evidence" value="ECO:0007669"/>
    <property type="project" value="InterPro"/>
</dbReference>
<keyword evidence="4" id="KW-1185">Reference proteome</keyword>
<feature type="domain" description="NADP-dependent oxidoreductase" evidence="2">
    <location>
        <begin position="61"/>
        <end position="284"/>
    </location>
</feature>
<evidence type="ECO:0000256" key="1">
    <source>
        <dbReference type="SAM" id="MobiDB-lite"/>
    </source>
</evidence>
<proteinExistence type="predicted"/>
<protein>
    <submittedName>
        <fullName evidence="3">Putative oxidoreductase</fullName>
    </submittedName>
</protein>
<dbReference type="AlphaFoldDB" id="A0A518ALY3"/>
<dbReference type="Pfam" id="PF00248">
    <property type="entry name" value="Aldo_ket_red"/>
    <property type="match status" value="1"/>
</dbReference>
<dbReference type="InterPro" id="IPR006311">
    <property type="entry name" value="TAT_signal"/>
</dbReference>
<feature type="region of interest" description="Disordered" evidence="1">
    <location>
        <begin position="23"/>
        <end position="55"/>
    </location>
</feature>
<gene>
    <name evidence="3" type="ORF">Pan181_19210</name>
</gene>
<reference evidence="3 4" key="1">
    <citation type="submission" date="2019-02" db="EMBL/GenBank/DDBJ databases">
        <title>Deep-cultivation of Planctomycetes and their phenomic and genomic characterization uncovers novel biology.</title>
        <authorList>
            <person name="Wiegand S."/>
            <person name="Jogler M."/>
            <person name="Boedeker C."/>
            <person name="Pinto D."/>
            <person name="Vollmers J."/>
            <person name="Rivas-Marin E."/>
            <person name="Kohn T."/>
            <person name="Peeters S.H."/>
            <person name="Heuer A."/>
            <person name="Rast P."/>
            <person name="Oberbeckmann S."/>
            <person name="Bunk B."/>
            <person name="Jeske O."/>
            <person name="Meyerdierks A."/>
            <person name="Storesund J.E."/>
            <person name="Kallscheuer N."/>
            <person name="Luecker S."/>
            <person name="Lage O.M."/>
            <person name="Pohl T."/>
            <person name="Merkel B.J."/>
            <person name="Hornburger P."/>
            <person name="Mueller R.-W."/>
            <person name="Bruemmer F."/>
            <person name="Labrenz M."/>
            <person name="Spormann A.M."/>
            <person name="Op den Camp H."/>
            <person name="Overmann J."/>
            <person name="Amann R."/>
            <person name="Jetten M.S.M."/>
            <person name="Mascher T."/>
            <person name="Medema M.H."/>
            <person name="Devos D.P."/>
            <person name="Kaster A.-K."/>
            <person name="Ovreas L."/>
            <person name="Rohde M."/>
            <person name="Galperin M.Y."/>
            <person name="Jogler C."/>
        </authorList>
    </citation>
    <scope>NUCLEOTIDE SEQUENCE [LARGE SCALE GENOMIC DNA]</scope>
    <source>
        <strain evidence="3 4">Pan181</strain>
    </source>
</reference>
<dbReference type="SUPFAM" id="SSF51430">
    <property type="entry name" value="NAD(P)-linked oxidoreductase"/>
    <property type="match status" value="1"/>
</dbReference>
<dbReference type="InterPro" id="IPR053135">
    <property type="entry name" value="AKR2_Oxidoreductase"/>
</dbReference>
<dbReference type="PANTHER" id="PTHR43312:SF1">
    <property type="entry name" value="NADP-DEPENDENT OXIDOREDUCTASE DOMAIN-CONTAINING PROTEIN"/>
    <property type="match status" value="1"/>
</dbReference>
<dbReference type="InterPro" id="IPR020471">
    <property type="entry name" value="AKR"/>
</dbReference>
<dbReference type="RefSeq" id="WP_145246546.1">
    <property type="nucleotide sequence ID" value="NZ_CP036278.1"/>
</dbReference>
<dbReference type="PROSITE" id="PS51318">
    <property type="entry name" value="TAT"/>
    <property type="match status" value="1"/>
</dbReference>
<dbReference type="OrthoDB" id="9773828at2"/>
<evidence type="ECO:0000313" key="4">
    <source>
        <dbReference type="Proteomes" id="UP000315750"/>
    </source>
</evidence>
<evidence type="ECO:0000259" key="2">
    <source>
        <dbReference type="Pfam" id="PF00248"/>
    </source>
</evidence>
<name>A0A518ALY3_9BACT</name>
<evidence type="ECO:0000313" key="3">
    <source>
        <dbReference type="EMBL" id="QDU55727.1"/>
    </source>
</evidence>
<feature type="compositionally biased region" description="Pro residues" evidence="1">
    <location>
        <begin position="31"/>
        <end position="47"/>
    </location>
</feature>